<feature type="domain" description="Membrane iron-sulfur containing protein FtrD-like" evidence="3">
    <location>
        <begin position="344"/>
        <end position="447"/>
    </location>
</feature>
<protein>
    <submittedName>
        <fullName evidence="4">YHS domain protein</fullName>
    </submittedName>
</protein>
<dbReference type="InterPro" id="IPR018758">
    <property type="entry name" value="FtrD-like"/>
</dbReference>
<evidence type="ECO:0000259" key="3">
    <source>
        <dbReference type="Pfam" id="PF10080"/>
    </source>
</evidence>
<evidence type="ECO:0000256" key="1">
    <source>
        <dbReference type="SAM" id="Phobius"/>
    </source>
</evidence>
<dbReference type="RefSeq" id="WP_006986812.1">
    <property type="nucleotide sequence ID" value="NZ_JH417967.1"/>
</dbReference>
<dbReference type="Pfam" id="PF04945">
    <property type="entry name" value="YHS"/>
    <property type="match status" value="1"/>
</dbReference>
<keyword evidence="1" id="KW-1133">Transmembrane helix</keyword>
<dbReference type="HOGENOM" id="CLU_045824_1_0_6"/>
<sequence length="501" mass="54490">MSLFFSLFVRCFWLPLFFATALSAAQPPRPQRMFVAFVCGLLAAGAAVAALPLQSAAVMFWFAPLQLALLAAVWLWALVKPAAARDGLWFTAGFLGAVPFFSAPVMSAFSSTSVVNSTFILHLAAVLTATGLSALVVLWLFVLRSLVAPRVWRGLAVLMVAVMVLLWVVWLGADFGLATIKLQKAEVTAFRLRWLARAEFARNWFAYVALLLPALATVAALFSAWLPARRRLQMADSKADVSLVHPDPVPQAGEGAASVSADEKAIPTGSADARSAAVHRRLLLAGVRRARRACVQGFAACALALAVCLFWDLVASRPPSLSKATPVMLAADDAVHLPIAADELKDGDLHRYAWVSSEGKVVRFFVIDRFPGEWSPAVVFDACMLCGDTGYAMQGDQVMCIGCGVRLFRPSVGKTGGCNPVPIEDWVMNADEIRIPRKSLEAGLQFFKAVVELEVIDPVDGSRLKNTTAPHRYSYGTKTYFFANEANYQRFVDDPELFIKD</sequence>
<accession>G9ZJ59</accession>
<dbReference type="STRING" id="797473.HMPREF9080_02828"/>
<dbReference type="Pfam" id="PF10080">
    <property type="entry name" value="FtrD-like"/>
    <property type="match status" value="1"/>
</dbReference>
<name>G9ZJ59_9GAMM</name>
<comment type="caution">
    <text evidence="4">The sequence shown here is derived from an EMBL/GenBank/DDBJ whole genome shotgun (WGS) entry which is preliminary data.</text>
</comment>
<reference evidence="4 5" key="1">
    <citation type="submission" date="2011-08" db="EMBL/GenBank/DDBJ databases">
        <authorList>
            <person name="Weinstock G."/>
            <person name="Sodergren E."/>
            <person name="Clifton S."/>
            <person name="Fulton L."/>
            <person name="Fulton B."/>
            <person name="Courtney L."/>
            <person name="Fronick C."/>
            <person name="Harrison M."/>
            <person name="Strong C."/>
            <person name="Farmer C."/>
            <person name="Delahaunty K."/>
            <person name="Markovic C."/>
            <person name="Hall O."/>
            <person name="Minx P."/>
            <person name="Tomlinson C."/>
            <person name="Mitreva M."/>
            <person name="Hou S."/>
            <person name="Chen J."/>
            <person name="Wollam A."/>
            <person name="Pepin K.H."/>
            <person name="Johnson M."/>
            <person name="Bhonagiri V."/>
            <person name="Zhang X."/>
            <person name="Suruliraj S."/>
            <person name="Warren W."/>
            <person name="Chinwalla A."/>
            <person name="Mardis E.R."/>
            <person name="Wilson R.K."/>
        </authorList>
    </citation>
    <scope>NUCLEOTIDE SEQUENCE [LARGE SCALE GENOMIC DNA]</scope>
    <source>
        <strain evidence="4 5">F0432</strain>
    </source>
</reference>
<keyword evidence="1" id="KW-0472">Membrane</keyword>
<dbReference type="Proteomes" id="UP000004750">
    <property type="component" value="Unassembled WGS sequence"/>
</dbReference>
<evidence type="ECO:0000259" key="2">
    <source>
        <dbReference type="Pfam" id="PF04945"/>
    </source>
</evidence>
<dbReference type="AlphaFoldDB" id="G9ZJ59"/>
<feature type="domain" description="YHS" evidence="2">
    <location>
        <begin position="455"/>
        <end position="498"/>
    </location>
</feature>
<dbReference type="PATRIC" id="fig|797473.3.peg.2308"/>
<keyword evidence="1" id="KW-0812">Transmembrane</keyword>
<feature type="transmembrane region" description="Helical" evidence="1">
    <location>
        <begin position="155"/>
        <end position="173"/>
    </location>
</feature>
<gene>
    <name evidence="4" type="ORF">HMPREF9080_02828</name>
</gene>
<proteinExistence type="predicted"/>
<feature type="transmembrane region" description="Helical" evidence="1">
    <location>
        <begin position="204"/>
        <end position="228"/>
    </location>
</feature>
<evidence type="ECO:0000313" key="5">
    <source>
        <dbReference type="Proteomes" id="UP000004750"/>
    </source>
</evidence>
<feature type="transmembrane region" description="Helical" evidence="1">
    <location>
        <begin position="58"/>
        <end position="79"/>
    </location>
</feature>
<feature type="transmembrane region" description="Helical" evidence="1">
    <location>
        <begin position="293"/>
        <end position="314"/>
    </location>
</feature>
<dbReference type="InterPro" id="IPR007029">
    <property type="entry name" value="YHS_dom"/>
</dbReference>
<dbReference type="EMBL" id="AGCM01000180">
    <property type="protein sequence ID" value="EHM50503.1"/>
    <property type="molecule type" value="Genomic_DNA"/>
</dbReference>
<organism evidence="4 5">
    <name type="scientific">Cardiobacterium valvarum F0432</name>
    <dbReference type="NCBI Taxonomy" id="797473"/>
    <lineage>
        <taxon>Bacteria</taxon>
        <taxon>Pseudomonadati</taxon>
        <taxon>Pseudomonadota</taxon>
        <taxon>Gammaproteobacteria</taxon>
        <taxon>Cardiobacteriales</taxon>
        <taxon>Cardiobacteriaceae</taxon>
        <taxon>Cardiobacterium</taxon>
    </lineage>
</organism>
<feature type="transmembrane region" description="Helical" evidence="1">
    <location>
        <begin position="119"/>
        <end position="143"/>
    </location>
</feature>
<feature type="transmembrane region" description="Helical" evidence="1">
    <location>
        <begin position="33"/>
        <end position="51"/>
    </location>
</feature>
<evidence type="ECO:0000313" key="4">
    <source>
        <dbReference type="EMBL" id="EHM50503.1"/>
    </source>
</evidence>